<dbReference type="GO" id="GO:0097250">
    <property type="term" value="P:mitochondrial respirasome assembly"/>
    <property type="evidence" value="ECO:0007669"/>
    <property type="project" value="InterPro"/>
</dbReference>
<dbReference type="Pfam" id="PF07019">
    <property type="entry name" value="EMC6"/>
    <property type="match status" value="1"/>
</dbReference>
<dbReference type="GO" id="GO:0005739">
    <property type="term" value="C:mitochondrion"/>
    <property type="evidence" value="ECO:0007669"/>
    <property type="project" value="GOC"/>
</dbReference>
<keyword evidence="4" id="KW-0256">Endoplasmic reticulum</keyword>
<evidence type="ECO:0000256" key="6">
    <source>
        <dbReference type="ARBA" id="ARBA00023136"/>
    </source>
</evidence>
<dbReference type="Proteomes" id="UP000245699">
    <property type="component" value="Unassembled WGS sequence"/>
</dbReference>
<dbReference type="EMBL" id="MBFT01000513">
    <property type="protein sequence ID" value="PVU89957.1"/>
    <property type="molecule type" value="Genomic_DNA"/>
</dbReference>
<dbReference type="OrthoDB" id="286395at2759"/>
<accession>A0A2T9YC82</accession>
<dbReference type="PANTHER" id="PTHR12906">
    <property type="entry name" value="PROTEIN C20ORF24 RAB5-INTERACTING PROTEIN"/>
    <property type="match status" value="1"/>
</dbReference>
<dbReference type="InterPro" id="IPR010742">
    <property type="entry name" value="RCAF1"/>
</dbReference>
<comment type="similarity">
    <text evidence="2">Belongs to the EMC6 family.</text>
</comment>
<evidence type="ECO:0000256" key="4">
    <source>
        <dbReference type="ARBA" id="ARBA00022824"/>
    </source>
</evidence>
<evidence type="ECO:0000256" key="7">
    <source>
        <dbReference type="SAM" id="Phobius"/>
    </source>
</evidence>
<dbReference type="InterPro" id="IPR029008">
    <property type="entry name" value="EMC6-like"/>
</dbReference>
<dbReference type="PANTHER" id="PTHR12906:SF0">
    <property type="entry name" value="GEL COMPLEX SUBUNIT OPTI"/>
    <property type="match status" value="1"/>
</dbReference>
<evidence type="ECO:0000313" key="8">
    <source>
        <dbReference type="EMBL" id="PVU89957.1"/>
    </source>
</evidence>
<feature type="transmembrane region" description="Helical" evidence="7">
    <location>
        <begin position="31"/>
        <end position="49"/>
    </location>
</feature>
<dbReference type="STRING" id="61424.A0A2T9YC82"/>
<feature type="transmembrane region" description="Helical" evidence="7">
    <location>
        <begin position="55"/>
        <end position="73"/>
    </location>
</feature>
<evidence type="ECO:0000256" key="1">
    <source>
        <dbReference type="ARBA" id="ARBA00004477"/>
    </source>
</evidence>
<keyword evidence="6 7" id="KW-0472">Membrane</keyword>
<proteinExistence type="inferred from homology"/>
<evidence type="ECO:0000256" key="2">
    <source>
        <dbReference type="ARBA" id="ARBA00009436"/>
    </source>
</evidence>
<keyword evidence="9" id="KW-1185">Reference proteome</keyword>
<keyword evidence="5 7" id="KW-1133">Transmembrane helix</keyword>
<comment type="caution">
    <text evidence="8">The sequence shown here is derived from an EMBL/GenBank/DDBJ whole genome shotgun (WGS) entry which is preliminary data.</text>
</comment>
<evidence type="ECO:0000256" key="5">
    <source>
        <dbReference type="ARBA" id="ARBA00022989"/>
    </source>
</evidence>
<name>A0A2T9YC82_9FUNG</name>
<evidence type="ECO:0000256" key="3">
    <source>
        <dbReference type="ARBA" id="ARBA00022692"/>
    </source>
</evidence>
<comment type="subcellular location">
    <subcellularLocation>
        <location evidence="1">Endoplasmic reticulum membrane</location>
        <topology evidence="1">Multi-pass membrane protein</topology>
    </subcellularLocation>
</comment>
<keyword evidence="3 7" id="KW-0812">Transmembrane</keyword>
<reference evidence="8 9" key="1">
    <citation type="journal article" date="2018" name="MBio">
        <title>Comparative Genomics Reveals the Core Gene Toolbox for the Fungus-Insect Symbiosis.</title>
        <authorList>
            <person name="Wang Y."/>
            <person name="Stata M."/>
            <person name="Wang W."/>
            <person name="Stajich J.E."/>
            <person name="White M.M."/>
            <person name="Moncalvo J.M."/>
        </authorList>
    </citation>
    <scope>NUCLEOTIDE SEQUENCE [LARGE SCALE GENOMIC DNA]</scope>
    <source>
        <strain evidence="8 9">AUS-77-4</strain>
    </source>
</reference>
<sequence>MSSDKTQEKKPSFLESLQPREEWDTTDLKKATFWVLIFNSFLNGLLYGVFGLTGYPGFVTFLAVSYFVIGSYWKSYLGINISEFGGPMDFAGEGIGPSVSIFLVRQYQILLL</sequence>
<organism evidence="8 9">
    <name type="scientific">Furculomyces boomerangus</name>
    <dbReference type="NCBI Taxonomy" id="61424"/>
    <lineage>
        <taxon>Eukaryota</taxon>
        <taxon>Fungi</taxon>
        <taxon>Fungi incertae sedis</taxon>
        <taxon>Zoopagomycota</taxon>
        <taxon>Kickxellomycotina</taxon>
        <taxon>Harpellomycetes</taxon>
        <taxon>Harpellales</taxon>
        <taxon>Harpellaceae</taxon>
        <taxon>Furculomyces</taxon>
    </lineage>
</organism>
<dbReference type="AlphaFoldDB" id="A0A2T9YC82"/>
<evidence type="ECO:0000313" key="9">
    <source>
        <dbReference type="Proteomes" id="UP000245699"/>
    </source>
</evidence>
<dbReference type="GO" id="GO:0005789">
    <property type="term" value="C:endoplasmic reticulum membrane"/>
    <property type="evidence" value="ECO:0007669"/>
    <property type="project" value="UniProtKB-SubCell"/>
</dbReference>
<gene>
    <name evidence="8" type="ORF">BB559_004847</name>
</gene>
<protein>
    <submittedName>
        <fullName evidence="8">Uncharacterized protein</fullName>
    </submittedName>
</protein>